<gene>
    <name evidence="2" type="primary">yggW_1</name>
    <name evidence="2" type="ORF">NCTC7102_01044</name>
</gene>
<reference evidence="2 3" key="1">
    <citation type="submission" date="2018-12" db="EMBL/GenBank/DDBJ databases">
        <authorList>
            <consortium name="Pathogen Informatics"/>
        </authorList>
    </citation>
    <scope>NUCLEOTIDE SEQUENCE [LARGE SCALE GENOMIC DNA]</scope>
    <source>
        <strain evidence="2 3">NCTC7102</strain>
    </source>
</reference>
<feature type="domain" description="HemN C-terminal" evidence="1">
    <location>
        <begin position="12"/>
        <end position="68"/>
    </location>
</feature>
<dbReference type="EMBL" id="LR133909">
    <property type="protein sequence ID" value="VDY38361.1"/>
    <property type="molecule type" value="Genomic_DNA"/>
</dbReference>
<proteinExistence type="predicted"/>
<name>A0A447JCP8_SALET</name>
<protein>
    <submittedName>
        <fullName evidence="2">Coproporphyrinogen III oxidase</fullName>
    </submittedName>
</protein>
<evidence type="ECO:0000259" key="1">
    <source>
        <dbReference type="Pfam" id="PF06969"/>
    </source>
</evidence>
<dbReference type="InterPro" id="IPR010723">
    <property type="entry name" value="HemN_C"/>
</dbReference>
<accession>A0A447JCP8</accession>
<dbReference type="Proteomes" id="UP000281393">
    <property type="component" value="Chromosome"/>
</dbReference>
<dbReference type="Pfam" id="PF06969">
    <property type="entry name" value="HemN_C"/>
    <property type="match status" value="1"/>
</dbReference>
<evidence type="ECO:0000313" key="2">
    <source>
        <dbReference type="EMBL" id="VDY38361.1"/>
    </source>
</evidence>
<dbReference type="AlphaFoldDB" id="A0A447JCP8"/>
<organism evidence="2 3">
    <name type="scientific">Salmonella enterica subsp. enterica serovar Daytona</name>
    <dbReference type="NCBI Taxonomy" id="1962639"/>
    <lineage>
        <taxon>Bacteria</taxon>
        <taxon>Pseudomonadati</taxon>
        <taxon>Pseudomonadota</taxon>
        <taxon>Gammaproteobacteria</taxon>
        <taxon>Enterobacterales</taxon>
        <taxon>Enterobacteriaceae</taxon>
        <taxon>Salmonella</taxon>
    </lineage>
</organism>
<evidence type="ECO:0000313" key="3">
    <source>
        <dbReference type="Proteomes" id="UP000281393"/>
    </source>
</evidence>
<sequence length="74" mass="8812">MQGRYLESQRDVSDDDKPFEFFMNRFRLLERAPRAEFVAYTGLTEAVIRQPIDEAIAQGYLTECEQYWPDYPAR</sequence>